<reference evidence="1" key="1">
    <citation type="journal article" date="2013" name="Environ. Microbiol.">
        <title>Microbiota from the distal guts of lean and obese adolescents exhibit partial functional redundancy besides clear differences in community structure.</title>
        <authorList>
            <person name="Ferrer M."/>
            <person name="Ruiz A."/>
            <person name="Lanza F."/>
            <person name="Haange S.B."/>
            <person name="Oberbach A."/>
            <person name="Till H."/>
            <person name="Bargiela R."/>
            <person name="Campoy C."/>
            <person name="Segura M.T."/>
            <person name="Richter M."/>
            <person name="von Bergen M."/>
            <person name="Seifert J."/>
            <person name="Suarez A."/>
        </authorList>
    </citation>
    <scope>NUCLEOTIDE SEQUENCE</scope>
</reference>
<dbReference type="NCBIfam" id="TIGR01630">
    <property type="entry name" value="psiM2_ORF9"/>
    <property type="match status" value="1"/>
</dbReference>
<accession>K1STY9</accession>
<dbReference type="InterPro" id="IPR006517">
    <property type="entry name" value="Phage_terminase_lsu-like_C"/>
</dbReference>
<evidence type="ECO:0000313" key="1">
    <source>
        <dbReference type="EMBL" id="EKC50711.1"/>
    </source>
</evidence>
<feature type="non-terminal residue" evidence="1">
    <location>
        <position position="1"/>
    </location>
</feature>
<sequence length="158" mass="17854">TADTGDDYLCSLCYVVDPDGVIYVTDAVYSREPMEMTEGLVGTMLRESGTRAALIESNNGGRGFARAVQALAPQVRVEWFHQSANKEARILSNAATVVHTVRFPCDWALRWPELYAHLTTYRWKFRANRWHDAADVVTGLVEREIAGRDTRIKSVKFM</sequence>
<name>K1STY9_9ZZZZ</name>
<comment type="caution">
    <text evidence="1">The sequence shown here is derived from an EMBL/GenBank/DDBJ whole genome shotgun (WGS) entry which is preliminary data.</text>
</comment>
<dbReference type="AlphaFoldDB" id="K1STY9"/>
<proteinExistence type="predicted"/>
<protein>
    <submittedName>
        <fullName evidence="1">Terminase large subunit</fullName>
    </submittedName>
</protein>
<organism evidence="1">
    <name type="scientific">human gut metagenome</name>
    <dbReference type="NCBI Taxonomy" id="408170"/>
    <lineage>
        <taxon>unclassified sequences</taxon>
        <taxon>metagenomes</taxon>
        <taxon>organismal metagenomes</taxon>
    </lineage>
</organism>
<dbReference type="EMBL" id="AJWY01012159">
    <property type="protein sequence ID" value="EKC50711.1"/>
    <property type="molecule type" value="Genomic_DNA"/>
</dbReference>
<gene>
    <name evidence="1" type="ORF">LEA_17742</name>
</gene>